<dbReference type="KEGG" id="cyt:cce_4960"/>
<evidence type="ECO:0000313" key="1">
    <source>
        <dbReference type="EMBL" id="ACB54306.1"/>
    </source>
</evidence>
<gene>
    <name evidence="1" type="ordered locus">cce_4960</name>
</gene>
<evidence type="ECO:0000313" key="2">
    <source>
        <dbReference type="Proteomes" id="UP000001203"/>
    </source>
</evidence>
<name>B1X2E5_CROS5</name>
<protein>
    <submittedName>
        <fullName evidence="1">Uncharacterized protein</fullName>
    </submittedName>
</protein>
<accession>B1X2E5</accession>
<keyword evidence="2" id="KW-1185">Reference proteome</keyword>
<reference evidence="1 2" key="1">
    <citation type="journal article" date="2008" name="Proc. Natl. Acad. Sci. U.S.A.">
        <title>The genome of Cyanothece 51142, a unicellular diazotrophic cyanobacterium important in the marine nitrogen cycle.</title>
        <authorList>
            <person name="Welsh E.A."/>
            <person name="Liberton M."/>
            <person name="Stoeckel J."/>
            <person name="Loh T."/>
            <person name="Elvitigala T."/>
            <person name="Wang C."/>
            <person name="Wollam A."/>
            <person name="Fulton R.S."/>
            <person name="Clifton S.W."/>
            <person name="Jacobs J.M."/>
            <person name="Aurora R."/>
            <person name="Ghosh B.K."/>
            <person name="Sherman L.A."/>
            <person name="Smith R.D."/>
            <person name="Wilson R.K."/>
            <person name="Pakrasi H.B."/>
        </authorList>
    </citation>
    <scope>NUCLEOTIDE SEQUENCE [LARGE SCALE GENOMIC DNA]</scope>
    <source>
        <strain evidence="2">ATCC 51142 / BH68</strain>
    </source>
</reference>
<dbReference type="HOGENOM" id="CLU_1376184_0_0_3"/>
<dbReference type="EMBL" id="CP000807">
    <property type="protein sequence ID" value="ACB54306.1"/>
    <property type="molecule type" value="Genomic_DNA"/>
</dbReference>
<dbReference type="RefSeq" id="WP_009546280.1">
    <property type="nucleotide sequence ID" value="NC_010547.1"/>
</dbReference>
<organism evidence="1 2">
    <name type="scientific">Crocosphaera subtropica (strain ATCC 51142 / BH68)</name>
    <name type="common">Cyanothece sp. (strain ATCC 51142)</name>
    <dbReference type="NCBI Taxonomy" id="43989"/>
    <lineage>
        <taxon>Bacteria</taxon>
        <taxon>Bacillati</taxon>
        <taxon>Cyanobacteriota</taxon>
        <taxon>Cyanophyceae</taxon>
        <taxon>Oscillatoriophycideae</taxon>
        <taxon>Chroococcales</taxon>
        <taxon>Aphanothecaceae</taxon>
        <taxon>Crocosphaera</taxon>
        <taxon>Crocosphaera subtropica</taxon>
    </lineage>
</organism>
<proteinExistence type="predicted"/>
<dbReference type="AlphaFoldDB" id="B1X2E5"/>
<sequence length="198" mass="22978">MFNWKTKLHNLRQDLNLLLDKPPIDCHCSRCSNPENTFLCEGCGRYTSYCNGGDGDELCNDCWSDRPQSNTECTQRNEANDAEPKGIELEFINRNLEMSFQGMATEPPSKQSLKLVFMTTLIKMPEIEKFESVIGETRTDLGLLITKITFKDDQARFYLANKLTENPEKYDLNQLESWQEIIEEHYLKVMSCIENKQE</sequence>
<dbReference type="Proteomes" id="UP000001203">
    <property type="component" value="Chromosome linear"/>
</dbReference>